<dbReference type="EC" id="3.1.3.67" evidence="1"/>
<evidence type="ECO:0000259" key="5">
    <source>
        <dbReference type="PROSITE" id="PS51181"/>
    </source>
</evidence>
<evidence type="ECO:0000259" key="4">
    <source>
        <dbReference type="PROSITE" id="PS50056"/>
    </source>
</evidence>
<accession>A0ABR4DA37</accession>
<feature type="region of interest" description="Disordered" evidence="3">
    <location>
        <begin position="575"/>
        <end position="635"/>
    </location>
</feature>
<evidence type="ECO:0000256" key="1">
    <source>
        <dbReference type="ARBA" id="ARBA00013015"/>
    </source>
</evidence>
<dbReference type="InterPro" id="IPR016130">
    <property type="entry name" value="Tyr_Pase_AS"/>
</dbReference>
<feature type="domain" description="Tyrosine specific protein phosphatases" evidence="4">
    <location>
        <begin position="165"/>
        <end position="211"/>
    </location>
</feature>
<dbReference type="EMBL" id="JAZGUE010000004">
    <property type="protein sequence ID" value="KAL2267147.1"/>
    <property type="molecule type" value="Genomic_DNA"/>
</dbReference>
<dbReference type="Proteomes" id="UP001600064">
    <property type="component" value="Unassembled WGS sequence"/>
</dbReference>
<reference evidence="6 7" key="1">
    <citation type="journal article" date="2024" name="Commun. Biol.">
        <title>Comparative genomic analysis of thermophilic fungi reveals convergent evolutionary adaptations and gene losses.</title>
        <authorList>
            <person name="Steindorff A.S."/>
            <person name="Aguilar-Pontes M.V."/>
            <person name="Robinson A.J."/>
            <person name="Andreopoulos B."/>
            <person name="LaButti K."/>
            <person name="Kuo A."/>
            <person name="Mondo S."/>
            <person name="Riley R."/>
            <person name="Otillar R."/>
            <person name="Haridas S."/>
            <person name="Lipzen A."/>
            <person name="Grimwood J."/>
            <person name="Schmutz J."/>
            <person name="Clum A."/>
            <person name="Reid I.D."/>
            <person name="Moisan M.C."/>
            <person name="Butler G."/>
            <person name="Nguyen T.T.M."/>
            <person name="Dewar K."/>
            <person name="Conant G."/>
            <person name="Drula E."/>
            <person name="Henrissat B."/>
            <person name="Hansel C."/>
            <person name="Singer S."/>
            <person name="Hutchinson M.I."/>
            <person name="de Vries R.P."/>
            <person name="Natvig D.O."/>
            <person name="Powell A.J."/>
            <person name="Tsang A."/>
            <person name="Grigoriev I.V."/>
        </authorList>
    </citation>
    <scope>NUCLEOTIDE SEQUENCE [LARGE SCALE GENOMIC DNA]</scope>
    <source>
        <strain evidence="6 7">ATCC 22073</strain>
    </source>
</reference>
<dbReference type="PROSITE" id="PS00383">
    <property type="entry name" value="TYR_PHOSPHATASE_1"/>
    <property type="match status" value="1"/>
</dbReference>
<organism evidence="6 7">
    <name type="scientific">Remersonia thermophila</name>
    <dbReference type="NCBI Taxonomy" id="72144"/>
    <lineage>
        <taxon>Eukaryota</taxon>
        <taxon>Fungi</taxon>
        <taxon>Dikarya</taxon>
        <taxon>Ascomycota</taxon>
        <taxon>Pezizomycotina</taxon>
        <taxon>Sordariomycetes</taxon>
        <taxon>Sordariomycetidae</taxon>
        <taxon>Sordariales</taxon>
        <taxon>Sordariales incertae sedis</taxon>
        <taxon>Remersonia</taxon>
    </lineage>
</organism>
<dbReference type="SUPFAM" id="SSF52799">
    <property type="entry name" value="(Phosphotyrosine protein) phosphatases II"/>
    <property type="match status" value="1"/>
</dbReference>
<keyword evidence="2" id="KW-0378">Hydrolase</keyword>
<evidence type="ECO:0000313" key="6">
    <source>
        <dbReference type="EMBL" id="KAL2267147.1"/>
    </source>
</evidence>
<feature type="compositionally biased region" description="Basic and acidic residues" evidence="3">
    <location>
        <begin position="146"/>
        <end position="169"/>
    </location>
</feature>
<feature type="region of interest" description="Disordered" evidence="3">
    <location>
        <begin position="121"/>
        <end position="171"/>
    </location>
</feature>
<dbReference type="GeneID" id="98125556"/>
<feature type="domain" description="Phosphatase tensin-type" evidence="5">
    <location>
        <begin position="12"/>
        <end position="239"/>
    </location>
</feature>
<comment type="caution">
    <text evidence="6">The sequence shown here is derived from an EMBL/GenBank/DDBJ whole genome shotgun (WGS) entry which is preliminary data.</text>
</comment>
<feature type="compositionally biased region" description="Low complexity" evidence="3">
    <location>
        <begin position="380"/>
        <end position="394"/>
    </location>
</feature>
<dbReference type="Pfam" id="PF00782">
    <property type="entry name" value="DSPc"/>
    <property type="match status" value="1"/>
</dbReference>
<dbReference type="Gene3D" id="3.90.190.10">
    <property type="entry name" value="Protein tyrosine phosphatase superfamily"/>
    <property type="match status" value="1"/>
</dbReference>
<feature type="region of interest" description="Disordered" evidence="3">
    <location>
        <begin position="314"/>
        <end position="418"/>
    </location>
</feature>
<dbReference type="RefSeq" id="XP_070865874.1">
    <property type="nucleotide sequence ID" value="XM_071010912.1"/>
</dbReference>
<dbReference type="InterPro" id="IPR029023">
    <property type="entry name" value="Tensin_phosphatase"/>
</dbReference>
<proteinExistence type="predicted"/>
<gene>
    <name evidence="6" type="ORF">VTJ83DRAFT_4424</name>
</gene>
<name>A0ABR4DA37_9PEZI</name>
<dbReference type="InterPro" id="IPR000340">
    <property type="entry name" value="Dual-sp_phosphatase_cat-dom"/>
</dbReference>
<evidence type="ECO:0000313" key="7">
    <source>
        <dbReference type="Proteomes" id="UP001600064"/>
    </source>
</evidence>
<dbReference type="PROSITE" id="PS50056">
    <property type="entry name" value="TYR_PHOSPHATASE_2"/>
    <property type="match status" value="1"/>
</dbReference>
<dbReference type="InterPro" id="IPR051281">
    <property type="entry name" value="Dual-spec_lipid-protein_phosph"/>
</dbReference>
<feature type="compositionally biased region" description="Polar residues" evidence="3">
    <location>
        <begin position="396"/>
        <end position="414"/>
    </location>
</feature>
<evidence type="ECO:0000256" key="2">
    <source>
        <dbReference type="ARBA" id="ARBA00022801"/>
    </source>
</evidence>
<feature type="region of interest" description="Disordered" evidence="3">
    <location>
        <begin position="527"/>
        <end position="560"/>
    </location>
</feature>
<protein>
    <recommendedName>
        <fullName evidence="1">phosphatidylinositol-3,4,5-trisphosphate 3-phosphatase</fullName>
        <ecNumber evidence="1">3.1.3.67</ecNumber>
    </recommendedName>
</protein>
<dbReference type="CDD" id="cd14497">
    <property type="entry name" value="PTP_PTEN-like"/>
    <property type="match status" value="1"/>
</dbReference>
<keyword evidence="7" id="KW-1185">Reference proteome</keyword>
<dbReference type="InterPro" id="IPR000387">
    <property type="entry name" value="Tyr_Pase_dom"/>
</dbReference>
<dbReference type="InterPro" id="IPR029021">
    <property type="entry name" value="Prot-tyrosine_phosphatase-like"/>
</dbReference>
<feature type="compositionally biased region" description="Basic and acidic residues" evidence="3">
    <location>
        <begin position="121"/>
        <end position="139"/>
    </location>
</feature>
<dbReference type="PANTHER" id="PTHR12305">
    <property type="entry name" value="PHOSPHATASE WITH HOMOLOGY TO TENSIN"/>
    <property type="match status" value="1"/>
</dbReference>
<evidence type="ECO:0000256" key="3">
    <source>
        <dbReference type="SAM" id="MobiDB-lite"/>
    </source>
</evidence>
<sequence>MASLLRQLVASPRVKHAETGLDLCYVTENIIATSGPSQAYPQRAYRNPLDRLVAYLDARHGDGWAIWEFRAEGTGYPDEAVHGRILHYPFPDHHPPAFRLVPGIVGGMRKWLEGGSLALEERQQQQRHGRDDGRDRDRGSGSGDPAKGDPRETEGAGKAEEADPSEAKKGRVAVVHCKAGKGRSGTMACSYLIAECGWRAEDALARFTERRMRPGFGQGVSIPSQRRWVRYVERWARAGKPAYLDRPVEIVEVHVWGLRNGVKVSVEGFVDEGRKIHVFHTFGKDERIVVEPGAPGGAGVLDMVQDMVAGYATTKPTVGEQVEDARDEDATRASEGGASPTNPSRGGGLTRGLSRRKSGSSPSLIKLANKTLPRKPTAPPSESSQTSSASNAASLPDQSSARSQSTTSLPSSVPSDVLEPGGQAVIFKPVQPIRIPNSDVNIAVERRSRGPGNLGLALVTAVAHVWFNAWFEGHGPEQGGRGDENGVFEMEWDKMDGIKGSYQRGTRALDRIAVVWRMADAGEEAAGVEIREPSNEEPIPQVKAADWRGGNEEDPDAGDELGLMVQEGEGLSMKLMSKAKAASGANGVQGERDREEDQASLEGVKVSGPAGEAELRHVPDDSGEGPSQRSDRKPA</sequence>
<dbReference type="PANTHER" id="PTHR12305:SF81">
    <property type="entry name" value="PHOSPHATIDYLINOSITOL 3,4,5-TRISPHOSPHATE 3-PHOSPHATASE AND DUAL-SPECIFICITY PROTEIN PHOSPHATASE PTEN"/>
    <property type="match status" value="1"/>
</dbReference>
<dbReference type="PROSITE" id="PS51181">
    <property type="entry name" value="PPASE_TENSIN"/>
    <property type="match status" value="1"/>
</dbReference>